<evidence type="ECO:0000313" key="3">
    <source>
        <dbReference type="Proteomes" id="UP001556653"/>
    </source>
</evidence>
<dbReference type="Pfam" id="PF01590">
    <property type="entry name" value="GAF"/>
    <property type="match status" value="1"/>
</dbReference>
<evidence type="ECO:0000259" key="1">
    <source>
        <dbReference type="Pfam" id="PF01590"/>
    </source>
</evidence>
<dbReference type="EMBL" id="JBAKFJ010000001">
    <property type="protein sequence ID" value="MEX0386731.1"/>
    <property type="molecule type" value="Genomic_DNA"/>
</dbReference>
<gene>
    <name evidence="2" type="ORF">V6X64_06990</name>
</gene>
<dbReference type="Proteomes" id="UP001556653">
    <property type="component" value="Unassembled WGS sequence"/>
</dbReference>
<organism evidence="2 3">
    <name type="scientific">Spiribacter onubensis</name>
    <dbReference type="NCBI Taxonomy" id="3122420"/>
    <lineage>
        <taxon>Bacteria</taxon>
        <taxon>Pseudomonadati</taxon>
        <taxon>Pseudomonadota</taxon>
        <taxon>Gammaproteobacteria</taxon>
        <taxon>Chromatiales</taxon>
        <taxon>Ectothiorhodospiraceae</taxon>
        <taxon>Spiribacter</taxon>
    </lineage>
</organism>
<accession>A0ABV3S9D7</accession>
<dbReference type="Gene3D" id="3.30.450.40">
    <property type="match status" value="1"/>
</dbReference>
<sequence>MEKDGYYSGFADDWQAPMDGLAERYGVDSLLIMRSTPTHMVTAISAGPRQDTYHPGDAGPKSVNPGCHKLYCEQVVNADRPLEVADARSDPEWVGNEDLVRFGLGTYLGYPLHDANGRVLGTLCALHGEGFDFDAGEPSLRADLAALAVRIDAAIAARGG</sequence>
<dbReference type="InterPro" id="IPR029016">
    <property type="entry name" value="GAF-like_dom_sf"/>
</dbReference>
<dbReference type="SUPFAM" id="SSF55781">
    <property type="entry name" value="GAF domain-like"/>
    <property type="match status" value="1"/>
</dbReference>
<dbReference type="RefSeq" id="WP_367967193.1">
    <property type="nucleotide sequence ID" value="NZ_JBAKFJ010000001.1"/>
</dbReference>
<evidence type="ECO:0000313" key="2">
    <source>
        <dbReference type="EMBL" id="MEX0386731.1"/>
    </source>
</evidence>
<comment type="caution">
    <text evidence="2">The sequence shown here is derived from an EMBL/GenBank/DDBJ whole genome shotgun (WGS) entry which is preliminary data.</text>
</comment>
<protein>
    <submittedName>
        <fullName evidence="2">GAF domain-containing protein</fullName>
    </submittedName>
</protein>
<reference evidence="2 3" key="1">
    <citation type="submission" date="2024-02" db="EMBL/GenBank/DDBJ databases">
        <title>New especies of Spiribacter isolated from saline water.</title>
        <authorList>
            <person name="Leon M.J."/>
            <person name="De La Haba R."/>
            <person name="Sanchez-Porro C."/>
            <person name="Ventosa A."/>
        </authorList>
    </citation>
    <scope>NUCLEOTIDE SEQUENCE [LARGE SCALE GENOMIC DNA]</scope>
    <source>
        <strain evidence="3">ag22IC4-227</strain>
    </source>
</reference>
<feature type="domain" description="GAF" evidence="1">
    <location>
        <begin position="19"/>
        <end position="137"/>
    </location>
</feature>
<proteinExistence type="predicted"/>
<dbReference type="InterPro" id="IPR003018">
    <property type="entry name" value="GAF"/>
</dbReference>
<name>A0ABV3S9D7_9GAMM</name>
<keyword evidence="3" id="KW-1185">Reference proteome</keyword>